<dbReference type="AlphaFoldDB" id="A0A433NL07"/>
<dbReference type="GO" id="GO:0008168">
    <property type="term" value="F:methyltransferase activity"/>
    <property type="evidence" value="ECO:0007669"/>
    <property type="project" value="UniProtKB-KW"/>
</dbReference>
<gene>
    <name evidence="3" type="ORF">PCC6912_22970</name>
</gene>
<dbReference type="Gene3D" id="3.40.50.150">
    <property type="entry name" value="Vaccinia Virus protein VP39"/>
    <property type="match status" value="1"/>
</dbReference>
<dbReference type="Proteomes" id="UP000268857">
    <property type="component" value="Unassembled WGS sequence"/>
</dbReference>
<feature type="domain" description="Methyltransferase" evidence="2">
    <location>
        <begin position="45"/>
        <end position="135"/>
    </location>
</feature>
<name>A0A433NL07_CHLFR</name>
<evidence type="ECO:0000256" key="1">
    <source>
        <dbReference type="ARBA" id="ARBA00022679"/>
    </source>
</evidence>
<keyword evidence="4" id="KW-1185">Reference proteome</keyword>
<sequence length="226" mass="25879">MSETPTQKIQNDFDRIALLEPAQWDHNSHYHGFLLKQLPSNCESILEIGCGTGVFTRLLAERCDRVVAIDLSPKMIEVAQRQSGGYANIKFQVADILKWEFPVEQFDVIASIATIHHLPVENLLPNLQVALKPGGKLVILDLLKSESIQDTLSDLMAVPLNLIFKILKNRRINPTREAIEAWREHGRTDNYLTLSQAKQIYTHFLPGVNVRKHLFWRYSVVWEKSL</sequence>
<dbReference type="GO" id="GO:0032259">
    <property type="term" value="P:methylation"/>
    <property type="evidence" value="ECO:0007669"/>
    <property type="project" value="UniProtKB-KW"/>
</dbReference>
<dbReference type="CDD" id="cd02440">
    <property type="entry name" value="AdoMet_MTases"/>
    <property type="match status" value="1"/>
</dbReference>
<keyword evidence="3" id="KW-0489">Methyltransferase</keyword>
<dbReference type="RefSeq" id="WP_016874600.1">
    <property type="nucleotide sequence ID" value="NZ_AJLN01000116.1"/>
</dbReference>
<dbReference type="Pfam" id="PF13649">
    <property type="entry name" value="Methyltransf_25"/>
    <property type="match status" value="1"/>
</dbReference>
<proteinExistence type="predicted"/>
<dbReference type="InterPro" id="IPR029063">
    <property type="entry name" value="SAM-dependent_MTases_sf"/>
</dbReference>
<dbReference type="SUPFAM" id="SSF53335">
    <property type="entry name" value="S-adenosyl-L-methionine-dependent methyltransferases"/>
    <property type="match status" value="1"/>
</dbReference>
<accession>A0A433NL07</accession>
<comment type="caution">
    <text evidence="3">The sequence shown here is derived from an EMBL/GenBank/DDBJ whole genome shotgun (WGS) entry which is preliminary data.</text>
</comment>
<dbReference type="InterPro" id="IPR041698">
    <property type="entry name" value="Methyltransf_25"/>
</dbReference>
<keyword evidence="1 3" id="KW-0808">Transferase</keyword>
<evidence type="ECO:0000313" key="3">
    <source>
        <dbReference type="EMBL" id="RUR83464.1"/>
    </source>
</evidence>
<evidence type="ECO:0000259" key="2">
    <source>
        <dbReference type="Pfam" id="PF13649"/>
    </source>
</evidence>
<dbReference type="OrthoDB" id="529208at2"/>
<reference evidence="3 4" key="1">
    <citation type="journal article" date="2019" name="Genome Biol. Evol.">
        <title>Day and night: Metabolic profiles and evolutionary relationships of six axenic non-marine cyanobacteria.</title>
        <authorList>
            <person name="Will S.E."/>
            <person name="Henke P."/>
            <person name="Boedeker C."/>
            <person name="Huang S."/>
            <person name="Brinkmann H."/>
            <person name="Rohde M."/>
            <person name="Jarek M."/>
            <person name="Friedl T."/>
            <person name="Seufert S."/>
            <person name="Schumacher M."/>
            <person name="Overmann J."/>
            <person name="Neumann-Schaal M."/>
            <person name="Petersen J."/>
        </authorList>
    </citation>
    <scope>NUCLEOTIDE SEQUENCE [LARGE SCALE GENOMIC DNA]</scope>
    <source>
        <strain evidence="3 4">PCC 6912</strain>
    </source>
</reference>
<evidence type="ECO:0000313" key="4">
    <source>
        <dbReference type="Proteomes" id="UP000268857"/>
    </source>
</evidence>
<dbReference type="PANTHER" id="PTHR43861">
    <property type="entry name" value="TRANS-ACONITATE 2-METHYLTRANSFERASE-RELATED"/>
    <property type="match status" value="1"/>
</dbReference>
<organism evidence="3 4">
    <name type="scientific">Chlorogloeopsis fritschii PCC 6912</name>
    <dbReference type="NCBI Taxonomy" id="211165"/>
    <lineage>
        <taxon>Bacteria</taxon>
        <taxon>Bacillati</taxon>
        <taxon>Cyanobacteriota</taxon>
        <taxon>Cyanophyceae</taxon>
        <taxon>Nostocales</taxon>
        <taxon>Chlorogloeopsidaceae</taxon>
        <taxon>Chlorogloeopsis</taxon>
    </lineage>
</organism>
<protein>
    <submittedName>
        <fullName evidence="3">SAM-dependent methyltransferase</fullName>
    </submittedName>
</protein>
<dbReference type="EMBL" id="RSCJ01000007">
    <property type="protein sequence ID" value="RUR83464.1"/>
    <property type="molecule type" value="Genomic_DNA"/>
</dbReference>
<dbReference type="STRING" id="211165.GCA_000317285_04839"/>